<keyword evidence="5 7" id="KW-1133">Transmembrane helix</keyword>
<dbReference type="PANTHER" id="PTHR43386:SF25">
    <property type="entry name" value="PEPTIDE ABC TRANSPORTER PERMEASE PROTEIN"/>
    <property type="match status" value="1"/>
</dbReference>
<evidence type="ECO:0000256" key="1">
    <source>
        <dbReference type="ARBA" id="ARBA00004651"/>
    </source>
</evidence>
<evidence type="ECO:0000313" key="10">
    <source>
        <dbReference type="Proteomes" id="UP000559860"/>
    </source>
</evidence>
<evidence type="ECO:0000259" key="8">
    <source>
        <dbReference type="PROSITE" id="PS50928"/>
    </source>
</evidence>
<dbReference type="GO" id="GO:0055085">
    <property type="term" value="P:transmembrane transport"/>
    <property type="evidence" value="ECO:0007669"/>
    <property type="project" value="InterPro"/>
</dbReference>
<reference evidence="9 10" key="1">
    <citation type="submission" date="2020-04" db="EMBL/GenBank/DDBJ databases">
        <title>Description of novel Gluconacetobacter.</title>
        <authorList>
            <person name="Sombolestani A."/>
        </authorList>
    </citation>
    <scope>NUCLEOTIDE SEQUENCE [LARGE SCALE GENOMIC DNA]</scope>
    <source>
        <strain evidence="9 10">LMG 27801</strain>
    </source>
</reference>
<name>A0A7W4IS40_9PROT</name>
<organism evidence="9 10">
    <name type="scientific">Gluconacetobacter aggeris</name>
    <dbReference type="NCBI Taxonomy" id="1286186"/>
    <lineage>
        <taxon>Bacteria</taxon>
        <taxon>Pseudomonadati</taxon>
        <taxon>Pseudomonadota</taxon>
        <taxon>Alphaproteobacteria</taxon>
        <taxon>Acetobacterales</taxon>
        <taxon>Acetobacteraceae</taxon>
        <taxon>Gluconacetobacter</taxon>
    </lineage>
</organism>
<dbReference type="PROSITE" id="PS50928">
    <property type="entry name" value="ABC_TM1"/>
    <property type="match status" value="1"/>
</dbReference>
<comment type="caution">
    <text evidence="9">The sequence shown here is derived from an EMBL/GenBank/DDBJ whole genome shotgun (WGS) entry which is preliminary data.</text>
</comment>
<dbReference type="InterPro" id="IPR050366">
    <property type="entry name" value="BP-dependent_transpt_permease"/>
</dbReference>
<keyword evidence="10" id="KW-1185">Reference proteome</keyword>
<dbReference type="InterPro" id="IPR000515">
    <property type="entry name" value="MetI-like"/>
</dbReference>
<gene>
    <name evidence="9" type="ORF">HLH36_06755</name>
</gene>
<dbReference type="PANTHER" id="PTHR43386">
    <property type="entry name" value="OLIGOPEPTIDE TRANSPORT SYSTEM PERMEASE PROTEIN APPC"/>
    <property type="match status" value="1"/>
</dbReference>
<dbReference type="AlphaFoldDB" id="A0A7W4IS40"/>
<evidence type="ECO:0000256" key="5">
    <source>
        <dbReference type="ARBA" id="ARBA00022989"/>
    </source>
</evidence>
<feature type="transmembrane region" description="Helical" evidence="7">
    <location>
        <begin position="104"/>
        <end position="126"/>
    </location>
</feature>
<evidence type="ECO:0000256" key="3">
    <source>
        <dbReference type="ARBA" id="ARBA00022475"/>
    </source>
</evidence>
<feature type="transmembrane region" description="Helical" evidence="7">
    <location>
        <begin position="133"/>
        <end position="153"/>
    </location>
</feature>
<comment type="similarity">
    <text evidence="7">Belongs to the binding-protein-dependent transport system permease family.</text>
</comment>
<dbReference type="Pfam" id="PF00528">
    <property type="entry name" value="BPD_transp_1"/>
    <property type="match status" value="1"/>
</dbReference>
<dbReference type="Proteomes" id="UP000559860">
    <property type="component" value="Unassembled WGS sequence"/>
</dbReference>
<evidence type="ECO:0000256" key="7">
    <source>
        <dbReference type="RuleBase" id="RU363032"/>
    </source>
</evidence>
<protein>
    <submittedName>
        <fullName evidence="9">ABC transporter permease</fullName>
    </submittedName>
</protein>
<accession>A0A7W4IS40</accession>
<keyword evidence="2 7" id="KW-0813">Transport</keyword>
<evidence type="ECO:0000256" key="6">
    <source>
        <dbReference type="ARBA" id="ARBA00023136"/>
    </source>
</evidence>
<dbReference type="SUPFAM" id="SSF161098">
    <property type="entry name" value="MetI-like"/>
    <property type="match status" value="1"/>
</dbReference>
<dbReference type="Gene3D" id="1.10.3720.10">
    <property type="entry name" value="MetI-like"/>
    <property type="match status" value="1"/>
</dbReference>
<dbReference type="CDD" id="cd06261">
    <property type="entry name" value="TM_PBP2"/>
    <property type="match status" value="1"/>
</dbReference>
<keyword evidence="6 7" id="KW-0472">Membrane</keyword>
<evidence type="ECO:0000256" key="2">
    <source>
        <dbReference type="ARBA" id="ARBA00022448"/>
    </source>
</evidence>
<comment type="subcellular location">
    <subcellularLocation>
        <location evidence="1 7">Cell membrane</location>
        <topology evidence="1 7">Multi-pass membrane protein</topology>
    </subcellularLocation>
</comment>
<evidence type="ECO:0000313" key="9">
    <source>
        <dbReference type="EMBL" id="MBB2168055.1"/>
    </source>
</evidence>
<keyword evidence="4 7" id="KW-0812">Transmembrane</keyword>
<dbReference type="EMBL" id="JABEQD010000003">
    <property type="protein sequence ID" value="MBB2168055.1"/>
    <property type="molecule type" value="Genomic_DNA"/>
</dbReference>
<dbReference type="GO" id="GO:0005886">
    <property type="term" value="C:plasma membrane"/>
    <property type="evidence" value="ECO:0007669"/>
    <property type="project" value="UniProtKB-SubCell"/>
</dbReference>
<proteinExistence type="inferred from homology"/>
<dbReference type="RefSeq" id="WP_182985653.1">
    <property type="nucleotide sequence ID" value="NZ_JABEQD010000003.1"/>
</dbReference>
<evidence type="ECO:0000256" key="4">
    <source>
        <dbReference type="ARBA" id="ARBA00022692"/>
    </source>
</evidence>
<feature type="domain" description="ABC transmembrane type-1" evidence="8">
    <location>
        <begin position="98"/>
        <end position="270"/>
    </location>
</feature>
<feature type="transmembrane region" description="Helical" evidence="7">
    <location>
        <begin position="38"/>
        <end position="58"/>
    </location>
</feature>
<keyword evidence="3" id="KW-1003">Cell membrane</keyword>
<sequence>MDNLPAVGGRAVFPQREWAERVGHLVARARSLTHRPGFALATVFLAFVLAAAAAPTLLTHYQPYATSPTERLVVPGATHLFGTDALGRDLYARVIHGASLSVEAALIAIGIALSGGLVLGLFAGFAGGWVDAVIMRCVDVVLALPVLLLSLAVVTAIGFGTLPVAIAVGIGIVPGFARTTRAEVLRVRTLPYVESARLGGASRTYTLMRHVLPNCRGPVAALAILDFGSAILSVASLSFLGFGASPPASDWGDLIADGRDFLITAPWVSL</sequence>
<dbReference type="InterPro" id="IPR035906">
    <property type="entry name" value="MetI-like_sf"/>
</dbReference>